<dbReference type="AlphaFoldDB" id="A0AAW6TY96"/>
<feature type="chain" id="PRO_5043711905" evidence="1">
    <location>
        <begin position="27"/>
        <end position="222"/>
    </location>
</feature>
<proteinExistence type="predicted"/>
<comment type="caution">
    <text evidence="2">The sequence shown here is derived from an EMBL/GenBank/DDBJ whole genome shotgun (WGS) entry which is preliminary data.</text>
</comment>
<reference evidence="2" key="1">
    <citation type="submission" date="2023-05" db="EMBL/GenBank/DDBJ databases">
        <title>Anaerotaeda fermentans gen. nov., sp. nov., a novel anaerobic planctomycete of the new family within the order Sedimentisphaerales isolated from Taman Peninsula, Russia.</title>
        <authorList>
            <person name="Khomyakova M.A."/>
            <person name="Merkel A.Y."/>
            <person name="Slobodkin A.I."/>
        </authorList>
    </citation>
    <scope>NUCLEOTIDE SEQUENCE</scope>
    <source>
        <strain evidence="2">M17dextr</strain>
    </source>
</reference>
<organism evidence="2 3">
    <name type="scientific">Anaerobaca lacustris</name>
    <dbReference type="NCBI Taxonomy" id="3044600"/>
    <lineage>
        <taxon>Bacteria</taxon>
        <taxon>Pseudomonadati</taxon>
        <taxon>Planctomycetota</taxon>
        <taxon>Phycisphaerae</taxon>
        <taxon>Sedimentisphaerales</taxon>
        <taxon>Anaerobacaceae</taxon>
        <taxon>Anaerobaca</taxon>
    </lineage>
</organism>
<evidence type="ECO:0000313" key="2">
    <source>
        <dbReference type="EMBL" id="MDI6448473.1"/>
    </source>
</evidence>
<accession>A0AAW6TY96</accession>
<dbReference type="RefSeq" id="WP_349243877.1">
    <property type="nucleotide sequence ID" value="NZ_JASCXX010000004.1"/>
</dbReference>
<evidence type="ECO:0000256" key="1">
    <source>
        <dbReference type="SAM" id="SignalP"/>
    </source>
</evidence>
<keyword evidence="1" id="KW-0732">Signal</keyword>
<dbReference type="Pfam" id="PF13689">
    <property type="entry name" value="DUF4154"/>
    <property type="match status" value="1"/>
</dbReference>
<dbReference type="InterPro" id="IPR025293">
    <property type="entry name" value="YfiR/HmsC-like"/>
</dbReference>
<feature type="signal peptide" evidence="1">
    <location>
        <begin position="1"/>
        <end position="26"/>
    </location>
</feature>
<evidence type="ECO:0000313" key="3">
    <source>
        <dbReference type="Proteomes" id="UP001431776"/>
    </source>
</evidence>
<dbReference type="Proteomes" id="UP001431776">
    <property type="component" value="Unassembled WGS sequence"/>
</dbReference>
<sequence>MRIGRSILLLLSACLTVCSTPVTVRADSTATQEYRLKAAFLYNFILFVDSERLDAPQKNAKNNDPNRPILVGILGKDPFGDAFDPLENREVRNRRVAIQRFKGLGEYADEEGRLPNRHPHFERIEDCHVLFVCPSEKQHIVRILRSLGRQSLLTVGDTPGFLEAGGVINFLIEDKKIGFEINTMAAQRARLQIRSQLLRLAKRIVKTDAFQGHNDGGNDAGK</sequence>
<protein>
    <submittedName>
        <fullName evidence="2">YfiR family protein</fullName>
    </submittedName>
</protein>
<name>A0AAW6TY96_9BACT</name>
<keyword evidence="3" id="KW-1185">Reference proteome</keyword>
<dbReference type="EMBL" id="JASCXX010000004">
    <property type="protein sequence ID" value="MDI6448473.1"/>
    <property type="molecule type" value="Genomic_DNA"/>
</dbReference>
<gene>
    <name evidence="2" type="ORF">QJ522_05410</name>
</gene>